<dbReference type="Proteomes" id="UP000272462">
    <property type="component" value="Chromosome"/>
</dbReference>
<dbReference type="InterPro" id="IPR012340">
    <property type="entry name" value="NA-bd_OB-fold"/>
</dbReference>
<evidence type="ECO:0000256" key="2">
    <source>
        <dbReference type="HAMAP-Rule" id="MF_00984"/>
    </source>
</evidence>
<dbReference type="PIRSF" id="PIRSF002070">
    <property type="entry name" value="SSB"/>
    <property type="match status" value="1"/>
</dbReference>
<dbReference type="GO" id="GO:0003697">
    <property type="term" value="F:single-stranded DNA binding"/>
    <property type="evidence" value="ECO:0007669"/>
    <property type="project" value="UniProtKB-UniRule"/>
</dbReference>
<name>A0A660HN90_ZIZJU</name>
<dbReference type="GO" id="GO:0006260">
    <property type="term" value="P:DNA replication"/>
    <property type="evidence" value="ECO:0007669"/>
    <property type="project" value="InterPro"/>
</dbReference>
<evidence type="ECO:0000256" key="1">
    <source>
        <dbReference type="ARBA" id="ARBA00023125"/>
    </source>
</evidence>
<organism evidence="4 5">
    <name type="scientific">Ziziphus jujuba witches'-broom phytoplasma</name>
    <dbReference type="NCBI Taxonomy" id="135727"/>
    <lineage>
        <taxon>Bacteria</taxon>
        <taxon>Bacillati</taxon>
        <taxon>Mycoplasmatota</taxon>
        <taxon>Mollicutes</taxon>
        <taxon>Acholeplasmatales</taxon>
        <taxon>Acholeplasmataceae</taxon>
        <taxon>Candidatus Phytoplasma</taxon>
        <taxon>16SrV (Elm yellows group)</taxon>
    </lineage>
</organism>
<sequence>MLNNVQLIGRITHDLKKEYIQSNNEQVPKIDFQLAVNQTKDKVQYIPCVVFRTQAENFHKYLHKGAKIYVEGILSVQKYTNNEGQKKTNTKVIVHKVIFLDNKSQTDNLPF</sequence>
<protein>
    <recommendedName>
        <fullName evidence="2 3">Single-stranded DNA-binding protein</fullName>
        <shortName evidence="2">SSB</shortName>
    </recommendedName>
</protein>
<dbReference type="PANTHER" id="PTHR10302:SF0">
    <property type="entry name" value="SINGLE-STRANDED DNA-BINDING PROTEIN, MITOCHONDRIAL"/>
    <property type="match status" value="1"/>
</dbReference>
<dbReference type="AlphaFoldDB" id="A0A660HN90"/>
<dbReference type="RefSeq" id="WP_121464165.1">
    <property type="nucleotide sequence ID" value="NZ_CP025121.1"/>
</dbReference>
<dbReference type="OrthoDB" id="386065at2"/>
<gene>
    <name evidence="4" type="ORF">CWO85_03035</name>
</gene>
<dbReference type="PROSITE" id="PS50935">
    <property type="entry name" value="SSB"/>
    <property type="match status" value="1"/>
</dbReference>
<comment type="caution">
    <text evidence="2">Lacks conserved residue(s) required for the propagation of feature annotation.</text>
</comment>
<dbReference type="GO" id="GO:0009295">
    <property type="term" value="C:nucleoid"/>
    <property type="evidence" value="ECO:0007669"/>
    <property type="project" value="TreeGrafter"/>
</dbReference>
<comment type="subunit">
    <text evidence="2">Homotetramer.</text>
</comment>
<reference evidence="4 5" key="1">
    <citation type="journal article" date="2018" name="BMC Genomics">
        <title>Comparative genome analysis of jujube witches'-broom Phytoplasma, an obligate pathogen that causes jujube witches'-broom disease.</title>
        <authorList>
            <person name="Wang J."/>
            <person name="Song L."/>
            <person name="Jiao Q."/>
            <person name="Yang S."/>
            <person name="Gao R."/>
            <person name="Lu X."/>
            <person name="Zhou G."/>
        </authorList>
    </citation>
    <scope>NUCLEOTIDE SEQUENCE [LARGE SCALE GENOMIC DNA]</scope>
    <source>
        <strain evidence="4">Jwb-nky</strain>
    </source>
</reference>
<dbReference type="NCBIfam" id="TIGR00621">
    <property type="entry name" value="ssb"/>
    <property type="match status" value="1"/>
</dbReference>
<dbReference type="PANTHER" id="PTHR10302">
    <property type="entry name" value="SINGLE-STRANDED DNA-BINDING PROTEIN"/>
    <property type="match status" value="1"/>
</dbReference>
<keyword evidence="5" id="KW-1185">Reference proteome</keyword>
<dbReference type="EMBL" id="CP025121">
    <property type="protein sequence ID" value="AYJ01452.1"/>
    <property type="molecule type" value="Genomic_DNA"/>
</dbReference>
<dbReference type="KEGG" id="pzi:CWO85_03035"/>
<accession>A0A660HN90</accession>
<evidence type="ECO:0000313" key="5">
    <source>
        <dbReference type="Proteomes" id="UP000272462"/>
    </source>
</evidence>
<evidence type="ECO:0000256" key="3">
    <source>
        <dbReference type="PIRNR" id="PIRNR002070"/>
    </source>
</evidence>
<dbReference type="InterPro" id="IPR000424">
    <property type="entry name" value="Primosome_PriB/ssb"/>
</dbReference>
<proteinExistence type="inferred from homology"/>
<dbReference type="InterPro" id="IPR011344">
    <property type="entry name" value="ssDNA-bd"/>
</dbReference>
<keyword evidence="1 2" id="KW-0238">DNA-binding</keyword>
<evidence type="ECO:0000313" key="4">
    <source>
        <dbReference type="EMBL" id="AYJ01452.1"/>
    </source>
</evidence>
<dbReference type="Gene3D" id="2.40.50.140">
    <property type="entry name" value="Nucleic acid-binding proteins"/>
    <property type="match status" value="1"/>
</dbReference>
<dbReference type="SUPFAM" id="SSF50249">
    <property type="entry name" value="Nucleic acid-binding proteins"/>
    <property type="match status" value="1"/>
</dbReference>
<dbReference type="Pfam" id="PF00436">
    <property type="entry name" value="SSB"/>
    <property type="match status" value="1"/>
</dbReference>
<dbReference type="CDD" id="cd04496">
    <property type="entry name" value="SSB_OBF"/>
    <property type="match status" value="1"/>
</dbReference>
<dbReference type="HAMAP" id="MF_00984">
    <property type="entry name" value="SSB"/>
    <property type="match status" value="1"/>
</dbReference>